<dbReference type="RefSeq" id="WP_188672070.1">
    <property type="nucleotide sequence ID" value="NZ_BMGP01000001.1"/>
</dbReference>
<comment type="caution">
    <text evidence="6">The sequence shown here is derived from an EMBL/GenBank/DDBJ whole genome shotgun (WGS) entry which is preliminary data.</text>
</comment>
<dbReference type="PANTHER" id="PTHR33154">
    <property type="entry name" value="TRANSCRIPTIONAL REGULATOR, ARSR FAMILY"/>
    <property type="match status" value="1"/>
</dbReference>
<dbReference type="Gene3D" id="1.10.10.10">
    <property type="entry name" value="Winged helix-like DNA-binding domain superfamily/Winged helix DNA-binding domain"/>
    <property type="match status" value="1"/>
</dbReference>
<dbReference type="GO" id="GO:0003677">
    <property type="term" value="F:DNA binding"/>
    <property type="evidence" value="ECO:0007669"/>
    <property type="project" value="UniProtKB-KW"/>
</dbReference>
<name>A0A917AYZ8_9MICO</name>
<dbReference type="SUPFAM" id="SSF46785">
    <property type="entry name" value="Winged helix' DNA-binding domain"/>
    <property type="match status" value="1"/>
</dbReference>
<sequence length="202" mass="21272">MADIFSVIADPTRRHVLSLLLERYVGSDSDDDSGKAAGDAADAPANTPMGEVSVSEIVELLELSQPTVSKHLKVLRDAGLVSVREVGQHRYYTLESAPLEEVEDWLIPFLSADFDEAAEEDGIDFEAELDEVAAAAGSAVSSAAASADSISSDVTEAASKVKSQAALAGERVGQTVATAAERARSLFGEASRRFPTISRSSD</sequence>
<accession>A0A917AYZ8</accession>
<dbReference type="SMART" id="SM00418">
    <property type="entry name" value="HTH_ARSR"/>
    <property type="match status" value="1"/>
</dbReference>
<keyword evidence="7" id="KW-1185">Reference proteome</keyword>
<dbReference type="PANTHER" id="PTHR33154:SF33">
    <property type="entry name" value="TRANSCRIPTIONAL REPRESSOR SDPR"/>
    <property type="match status" value="1"/>
</dbReference>
<feature type="region of interest" description="Disordered" evidence="4">
    <location>
        <begin position="27"/>
        <end position="48"/>
    </location>
</feature>
<dbReference type="InterPro" id="IPR011991">
    <property type="entry name" value="ArsR-like_HTH"/>
</dbReference>
<dbReference type="NCBIfam" id="NF033788">
    <property type="entry name" value="HTH_metalloreg"/>
    <property type="match status" value="1"/>
</dbReference>
<keyword evidence="3" id="KW-0804">Transcription</keyword>
<dbReference type="CDD" id="cd00090">
    <property type="entry name" value="HTH_ARSR"/>
    <property type="match status" value="1"/>
</dbReference>
<evidence type="ECO:0000256" key="1">
    <source>
        <dbReference type="ARBA" id="ARBA00023015"/>
    </source>
</evidence>
<feature type="domain" description="HTH arsR-type" evidence="5">
    <location>
        <begin position="1"/>
        <end position="114"/>
    </location>
</feature>
<proteinExistence type="predicted"/>
<dbReference type="EMBL" id="BMGP01000001">
    <property type="protein sequence ID" value="GGF11080.1"/>
    <property type="molecule type" value="Genomic_DNA"/>
</dbReference>
<keyword evidence="1" id="KW-0805">Transcription regulation</keyword>
<evidence type="ECO:0000256" key="4">
    <source>
        <dbReference type="SAM" id="MobiDB-lite"/>
    </source>
</evidence>
<dbReference type="InterPro" id="IPR051081">
    <property type="entry name" value="HTH_MetalResp_TranReg"/>
</dbReference>
<organism evidence="6 7">
    <name type="scientific">Subtercola lobariae</name>
    <dbReference type="NCBI Taxonomy" id="1588641"/>
    <lineage>
        <taxon>Bacteria</taxon>
        <taxon>Bacillati</taxon>
        <taxon>Actinomycetota</taxon>
        <taxon>Actinomycetes</taxon>
        <taxon>Micrococcales</taxon>
        <taxon>Microbacteriaceae</taxon>
        <taxon>Subtercola</taxon>
    </lineage>
</organism>
<keyword evidence="2" id="KW-0238">DNA-binding</keyword>
<evidence type="ECO:0000259" key="5">
    <source>
        <dbReference type="PROSITE" id="PS50987"/>
    </source>
</evidence>
<dbReference type="GO" id="GO:0003700">
    <property type="term" value="F:DNA-binding transcription factor activity"/>
    <property type="evidence" value="ECO:0007669"/>
    <property type="project" value="InterPro"/>
</dbReference>
<evidence type="ECO:0000313" key="6">
    <source>
        <dbReference type="EMBL" id="GGF11080.1"/>
    </source>
</evidence>
<feature type="compositionally biased region" description="Low complexity" evidence="4">
    <location>
        <begin position="35"/>
        <end position="48"/>
    </location>
</feature>
<dbReference type="PROSITE" id="PS50987">
    <property type="entry name" value="HTH_ARSR_2"/>
    <property type="match status" value="1"/>
</dbReference>
<evidence type="ECO:0000256" key="3">
    <source>
        <dbReference type="ARBA" id="ARBA00023163"/>
    </source>
</evidence>
<dbReference type="InterPro" id="IPR001845">
    <property type="entry name" value="HTH_ArsR_DNA-bd_dom"/>
</dbReference>
<dbReference type="InterPro" id="IPR036390">
    <property type="entry name" value="WH_DNA-bd_sf"/>
</dbReference>
<protein>
    <recommendedName>
        <fullName evidence="5">HTH arsR-type domain-containing protein</fullName>
    </recommendedName>
</protein>
<dbReference type="Proteomes" id="UP000598775">
    <property type="component" value="Unassembled WGS sequence"/>
</dbReference>
<dbReference type="Pfam" id="PF01022">
    <property type="entry name" value="HTH_5"/>
    <property type="match status" value="1"/>
</dbReference>
<dbReference type="AlphaFoldDB" id="A0A917AYZ8"/>
<evidence type="ECO:0000313" key="7">
    <source>
        <dbReference type="Proteomes" id="UP000598775"/>
    </source>
</evidence>
<dbReference type="InterPro" id="IPR036388">
    <property type="entry name" value="WH-like_DNA-bd_sf"/>
</dbReference>
<reference evidence="6 7" key="1">
    <citation type="journal article" date="2014" name="Int. J. Syst. Evol. Microbiol.">
        <title>Complete genome sequence of Corynebacterium casei LMG S-19264T (=DSM 44701T), isolated from a smear-ripened cheese.</title>
        <authorList>
            <consortium name="US DOE Joint Genome Institute (JGI-PGF)"/>
            <person name="Walter F."/>
            <person name="Albersmeier A."/>
            <person name="Kalinowski J."/>
            <person name="Ruckert C."/>
        </authorList>
    </citation>
    <scope>NUCLEOTIDE SEQUENCE [LARGE SCALE GENOMIC DNA]</scope>
    <source>
        <strain evidence="6 7">CGMCC 1.12976</strain>
    </source>
</reference>
<gene>
    <name evidence="6" type="ORF">GCM10011399_01100</name>
</gene>
<evidence type="ECO:0000256" key="2">
    <source>
        <dbReference type="ARBA" id="ARBA00023125"/>
    </source>
</evidence>